<proteinExistence type="predicted"/>
<name>L2F8X5_9GAMM</name>
<dbReference type="STRING" id="1230338.MOMA_03755"/>
<accession>L2F8X5</accession>
<evidence type="ECO:0000256" key="1">
    <source>
        <dbReference type="SAM" id="Phobius"/>
    </source>
</evidence>
<feature type="transmembrane region" description="Helical" evidence="1">
    <location>
        <begin position="122"/>
        <end position="139"/>
    </location>
</feature>
<feature type="transmembrane region" description="Helical" evidence="1">
    <location>
        <begin position="151"/>
        <end position="169"/>
    </location>
</feature>
<organism evidence="2 3">
    <name type="scientific">Moraxella macacae 0408225</name>
    <dbReference type="NCBI Taxonomy" id="1230338"/>
    <lineage>
        <taxon>Bacteria</taxon>
        <taxon>Pseudomonadati</taxon>
        <taxon>Pseudomonadota</taxon>
        <taxon>Gammaproteobacteria</taxon>
        <taxon>Moraxellales</taxon>
        <taxon>Moraxellaceae</taxon>
        <taxon>Moraxella</taxon>
    </lineage>
</organism>
<keyword evidence="3" id="KW-1185">Reference proteome</keyword>
<dbReference type="eggNOG" id="COG0697">
    <property type="taxonomic scope" value="Bacteria"/>
</dbReference>
<dbReference type="Proteomes" id="UP000023795">
    <property type="component" value="Unassembled WGS sequence"/>
</dbReference>
<dbReference type="PATRIC" id="fig|1230338.3.peg.813"/>
<feature type="transmembrane region" description="Helical" evidence="1">
    <location>
        <begin position="268"/>
        <end position="284"/>
    </location>
</feature>
<evidence type="ECO:0008006" key="4">
    <source>
        <dbReference type="Google" id="ProtNLM"/>
    </source>
</evidence>
<dbReference type="OrthoDB" id="1524053at2"/>
<feature type="transmembrane region" description="Helical" evidence="1">
    <location>
        <begin position="240"/>
        <end position="262"/>
    </location>
</feature>
<reference evidence="2 3" key="1">
    <citation type="journal article" date="2013" name="Genome Announc.">
        <title>Genome Sequence of Moraxella macacae 0408225, a Novel Bacterial Species Isolated from a Cynomolgus Macaque with Epistaxis.</title>
        <authorList>
            <person name="Ladner J.T."/>
            <person name="Whitehouse C.A."/>
            <person name="Koroleva G.I."/>
            <person name="Palacios G.F."/>
        </authorList>
    </citation>
    <scope>NUCLEOTIDE SEQUENCE [LARGE SCALE GENOMIC DNA]</scope>
    <source>
        <strain evidence="2 3">0408225</strain>
    </source>
</reference>
<dbReference type="AlphaFoldDB" id="L2F8X5"/>
<keyword evidence="1" id="KW-1133">Transmembrane helix</keyword>
<dbReference type="RefSeq" id="WP_009767306.1">
    <property type="nucleotide sequence ID" value="NZ_ANIN01000001.1"/>
</dbReference>
<keyword evidence="1" id="KW-0472">Membrane</keyword>
<keyword evidence="1" id="KW-0812">Transmembrane</keyword>
<protein>
    <recommendedName>
        <fullName evidence="4">EamA domain-containing protein</fullName>
    </recommendedName>
</protein>
<feature type="transmembrane region" description="Helical" evidence="1">
    <location>
        <begin position="63"/>
        <end position="84"/>
    </location>
</feature>
<sequence length="285" mass="30947">MLYLCLAVFCSVSVSLLLKVLRQRNIDIRQTILLGYPVACFLTLLLLKPDFSQLNNMLNNQISLTIMLALGVLLPSVFVILGKAIETSGVILTDAFQRLSLILPIIASVVIFGEVISGQKSLGIVLAFLALFALLFKKPNDLATNTNHKNNYVWLIGVWLGYGVIDILFKQVAKQGGSFPVTLSVSFALAFGILLIYLLAKKTAWKKESLVWGLLLGMLNMGNIYAYIKAHQALSESPSLVFTGMNVGVIAVASVAGFALFGERLNKINALGIGLAILSVAVLFW</sequence>
<evidence type="ECO:0000313" key="2">
    <source>
        <dbReference type="EMBL" id="ELA09487.1"/>
    </source>
</evidence>
<feature type="transmembrane region" description="Helical" evidence="1">
    <location>
        <begin position="32"/>
        <end position="51"/>
    </location>
</feature>
<gene>
    <name evidence="2" type="ORF">MOMA_03755</name>
</gene>
<feature type="transmembrane region" description="Helical" evidence="1">
    <location>
        <begin position="96"/>
        <end position="115"/>
    </location>
</feature>
<dbReference type="EMBL" id="ANIN01000001">
    <property type="protein sequence ID" value="ELA09487.1"/>
    <property type="molecule type" value="Genomic_DNA"/>
</dbReference>
<feature type="transmembrane region" description="Helical" evidence="1">
    <location>
        <begin position="181"/>
        <end position="199"/>
    </location>
</feature>
<dbReference type="InterPro" id="IPR037185">
    <property type="entry name" value="EmrE-like"/>
</dbReference>
<evidence type="ECO:0000313" key="3">
    <source>
        <dbReference type="Proteomes" id="UP000023795"/>
    </source>
</evidence>
<feature type="transmembrane region" description="Helical" evidence="1">
    <location>
        <begin position="211"/>
        <end position="228"/>
    </location>
</feature>
<dbReference type="SUPFAM" id="SSF103481">
    <property type="entry name" value="Multidrug resistance efflux transporter EmrE"/>
    <property type="match status" value="2"/>
</dbReference>
<comment type="caution">
    <text evidence="2">The sequence shown here is derived from an EMBL/GenBank/DDBJ whole genome shotgun (WGS) entry which is preliminary data.</text>
</comment>